<name>A0A1X2IDW6_9FUNG</name>
<feature type="compositionally biased region" description="Low complexity" evidence="1">
    <location>
        <begin position="271"/>
        <end position="293"/>
    </location>
</feature>
<comment type="caution">
    <text evidence="3">The sequence shown here is derived from an EMBL/GenBank/DDBJ whole genome shotgun (WGS) entry which is preliminary data.</text>
</comment>
<reference evidence="3 4" key="1">
    <citation type="submission" date="2016-07" db="EMBL/GenBank/DDBJ databases">
        <title>Pervasive Adenine N6-methylation of Active Genes in Fungi.</title>
        <authorList>
            <consortium name="DOE Joint Genome Institute"/>
            <person name="Mondo S.J."/>
            <person name="Dannebaum R.O."/>
            <person name="Kuo R.C."/>
            <person name="Labutti K."/>
            <person name="Haridas S."/>
            <person name="Kuo A."/>
            <person name="Salamov A."/>
            <person name="Ahrendt S.R."/>
            <person name="Lipzen A."/>
            <person name="Sullivan W."/>
            <person name="Andreopoulos W.B."/>
            <person name="Clum A."/>
            <person name="Lindquist E."/>
            <person name="Daum C."/>
            <person name="Ramamoorthy G.K."/>
            <person name="Gryganskyi A."/>
            <person name="Culley D."/>
            <person name="Magnuson J.K."/>
            <person name="James T.Y."/>
            <person name="O'Malley M.A."/>
            <person name="Stajich J.E."/>
            <person name="Spatafora J.W."/>
            <person name="Visel A."/>
            <person name="Grigoriev I.V."/>
        </authorList>
    </citation>
    <scope>NUCLEOTIDE SEQUENCE [LARGE SCALE GENOMIC DNA]</scope>
    <source>
        <strain evidence="3 4">NRRL 1336</strain>
    </source>
</reference>
<dbReference type="Gene3D" id="1.20.1280.50">
    <property type="match status" value="1"/>
</dbReference>
<proteinExistence type="predicted"/>
<organism evidence="3 4">
    <name type="scientific">Absidia repens</name>
    <dbReference type="NCBI Taxonomy" id="90262"/>
    <lineage>
        <taxon>Eukaryota</taxon>
        <taxon>Fungi</taxon>
        <taxon>Fungi incertae sedis</taxon>
        <taxon>Mucoromycota</taxon>
        <taxon>Mucoromycotina</taxon>
        <taxon>Mucoromycetes</taxon>
        <taxon>Mucorales</taxon>
        <taxon>Cunninghamellaceae</taxon>
        <taxon>Absidia</taxon>
    </lineage>
</organism>
<evidence type="ECO:0000313" key="3">
    <source>
        <dbReference type="EMBL" id="ORZ14561.1"/>
    </source>
</evidence>
<protein>
    <recommendedName>
        <fullName evidence="2">F-box domain-containing protein</fullName>
    </recommendedName>
</protein>
<sequence>MVQLSSLPESILLQVVYHLSLQELQQLAQTCRPLRELVYNSPRVWHQHVLFPANDTLITDRFIQHFVPHITRHHGIQTLRLERLPLGWLGYLFIFDQFAHSVDYIHVETSFVILQDLVYHLTVFAANLMVLQQDNMIPITFRQYGLDASSYYQVLVDHQFLGKTNLAHITQLINKNNSGNSIRNGTGGGGDDDSYLSNLDDPPFENLQHWAAVCTDHPPPDQKQDQDKDQQDSVVRNCISQLDSLISFLAGRQVTNPGTHTTAPSVSLSPITATTTGTTTTNTNTTTTTNITGYKRTQDHLDTSGRQKQKLVSSASHTSSLYV</sequence>
<feature type="compositionally biased region" description="Polar residues" evidence="1">
    <location>
        <begin position="306"/>
        <end position="323"/>
    </location>
</feature>
<feature type="region of interest" description="Disordered" evidence="1">
    <location>
        <begin position="178"/>
        <end position="199"/>
    </location>
</feature>
<dbReference type="SUPFAM" id="SSF81383">
    <property type="entry name" value="F-box domain"/>
    <property type="match status" value="1"/>
</dbReference>
<dbReference type="Proteomes" id="UP000193560">
    <property type="component" value="Unassembled WGS sequence"/>
</dbReference>
<dbReference type="AlphaFoldDB" id="A0A1X2IDW6"/>
<feature type="region of interest" description="Disordered" evidence="1">
    <location>
        <begin position="214"/>
        <end position="233"/>
    </location>
</feature>
<dbReference type="InterPro" id="IPR036047">
    <property type="entry name" value="F-box-like_dom_sf"/>
</dbReference>
<evidence type="ECO:0000256" key="1">
    <source>
        <dbReference type="SAM" id="MobiDB-lite"/>
    </source>
</evidence>
<dbReference type="InterPro" id="IPR001810">
    <property type="entry name" value="F-box_dom"/>
</dbReference>
<dbReference type="OrthoDB" id="2366918at2759"/>
<dbReference type="PROSITE" id="PS50181">
    <property type="entry name" value="FBOX"/>
    <property type="match status" value="1"/>
</dbReference>
<feature type="compositionally biased region" description="Basic and acidic residues" evidence="1">
    <location>
        <begin position="296"/>
        <end position="305"/>
    </location>
</feature>
<feature type="domain" description="F-box" evidence="2">
    <location>
        <begin position="1"/>
        <end position="48"/>
    </location>
</feature>
<gene>
    <name evidence="3" type="ORF">BCR42DRAFT_417185</name>
</gene>
<evidence type="ECO:0000259" key="2">
    <source>
        <dbReference type="PROSITE" id="PS50181"/>
    </source>
</evidence>
<feature type="compositionally biased region" description="Basic and acidic residues" evidence="1">
    <location>
        <begin position="218"/>
        <end position="231"/>
    </location>
</feature>
<keyword evidence="4" id="KW-1185">Reference proteome</keyword>
<dbReference type="Pfam" id="PF12937">
    <property type="entry name" value="F-box-like"/>
    <property type="match status" value="1"/>
</dbReference>
<accession>A0A1X2IDW6</accession>
<feature type="compositionally biased region" description="Polar residues" evidence="1">
    <location>
        <begin position="258"/>
        <end position="270"/>
    </location>
</feature>
<dbReference type="EMBL" id="MCGE01000014">
    <property type="protein sequence ID" value="ORZ14561.1"/>
    <property type="molecule type" value="Genomic_DNA"/>
</dbReference>
<evidence type="ECO:0000313" key="4">
    <source>
        <dbReference type="Proteomes" id="UP000193560"/>
    </source>
</evidence>
<feature type="region of interest" description="Disordered" evidence="1">
    <location>
        <begin position="258"/>
        <end position="323"/>
    </location>
</feature>